<dbReference type="Pfam" id="PF08818">
    <property type="entry name" value="DUF1801"/>
    <property type="match status" value="1"/>
</dbReference>
<feature type="compositionally biased region" description="Low complexity" evidence="1">
    <location>
        <begin position="1"/>
        <end position="23"/>
    </location>
</feature>
<reference evidence="3" key="1">
    <citation type="journal article" date="2014" name="Int. J. Syst. Evol. Microbiol.">
        <title>Complete genome sequence of Corynebacterium casei LMG S-19264T (=DSM 44701T), isolated from a smear-ripened cheese.</title>
        <authorList>
            <consortium name="US DOE Joint Genome Institute (JGI-PGF)"/>
            <person name="Walter F."/>
            <person name="Albersmeier A."/>
            <person name="Kalinowski J."/>
            <person name="Ruckert C."/>
        </authorList>
    </citation>
    <scope>NUCLEOTIDE SEQUENCE</scope>
    <source>
        <strain evidence="3">KCTC 32020</strain>
    </source>
</reference>
<evidence type="ECO:0000256" key="1">
    <source>
        <dbReference type="SAM" id="MobiDB-lite"/>
    </source>
</evidence>
<keyword evidence="4" id="KW-1185">Reference proteome</keyword>
<dbReference type="RefSeq" id="WP_146472513.1">
    <property type="nucleotide sequence ID" value="NZ_BNCF01000001.1"/>
</dbReference>
<dbReference type="SUPFAM" id="SSF159888">
    <property type="entry name" value="YdhG-like"/>
    <property type="match status" value="1"/>
</dbReference>
<comment type="caution">
    <text evidence="3">The sequence shown here is derived from an EMBL/GenBank/DDBJ whole genome shotgun (WGS) entry which is preliminary data.</text>
</comment>
<reference evidence="3" key="2">
    <citation type="submission" date="2020-09" db="EMBL/GenBank/DDBJ databases">
        <authorList>
            <person name="Sun Q."/>
            <person name="Kim S."/>
        </authorList>
    </citation>
    <scope>NUCLEOTIDE SEQUENCE</scope>
    <source>
        <strain evidence="3">KCTC 32020</strain>
    </source>
</reference>
<feature type="region of interest" description="Disordered" evidence="1">
    <location>
        <begin position="1"/>
        <end position="37"/>
    </location>
</feature>
<dbReference type="AlphaFoldDB" id="A0A919D9H1"/>
<evidence type="ECO:0000259" key="2">
    <source>
        <dbReference type="Pfam" id="PF08818"/>
    </source>
</evidence>
<protein>
    <recommendedName>
        <fullName evidence="2">YdhG-like domain-containing protein</fullName>
    </recommendedName>
</protein>
<dbReference type="OrthoDB" id="9811812at2"/>
<dbReference type="EMBL" id="BNCF01000001">
    <property type="protein sequence ID" value="GHE25925.1"/>
    <property type="molecule type" value="Genomic_DNA"/>
</dbReference>
<evidence type="ECO:0000313" key="4">
    <source>
        <dbReference type="Proteomes" id="UP000636453"/>
    </source>
</evidence>
<evidence type="ECO:0000313" key="3">
    <source>
        <dbReference type="EMBL" id="GHE25925.1"/>
    </source>
</evidence>
<sequence length="169" mass="18278">MTGTKTRSPPAAARARAGTTAAREAPKKAARPVTARAGSEDAAVRIDRLIAGLADWRGATLAGIRRVIREVEPGVIEEWKWMGTPVWSHGGMVALANAHKDKVKLTFFHGARLRDPHGLFNAGLGGNRWRAIDFRQGDAVDTQALRALLREAIDYNATHAVPGSRGSRR</sequence>
<gene>
    <name evidence="3" type="ORF">GCM10007167_03670</name>
</gene>
<proteinExistence type="predicted"/>
<dbReference type="Proteomes" id="UP000636453">
    <property type="component" value="Unassembled WGS sequence"/>
</dbReference>
<feature type="domain" description="YdhG-like" evidence="2">
    <location>
        <begin position="58"/>
        <end position="153"/>
    </location>
</feature>
<accession>A0A919D9H1</accession>
<organism evidence="3 4">
    <name type="scientific">Vulcaniibacterium thermophilum</name>
    <dbReference type="NCBI Taxonomy" id="1169913"/>
    <lineage>
        <taxon>Bacteria</taxon>
        <taxon>Pseudomonadati</taxon>
        <taxon>Pseudomonadota</taxon>
        <taxon>Gammaproteobacteria</taxon>
        <taxon>Lysobacterales</taxon>
        <taxon>Lysobacteraceae</taxon>
        <taxon>Vulcaniibacterium</taxon>
    </lineage>
</organism>
<name>A0A919D9H1_9GAMM</name>
<dbReference type="InterPro" id="IPR014922">
    <property type="entry name" value="YdhG-like"/>
</dbReference>
<dbReference type="Gene3D" id="3.90.1150.200">
    <property type="match status" value="1"/>
</dbReference>